<comment type="similarity">
    <text evidence="1">Belongs to the DCC1 family.</text>
</comment>
<reference evidence="4 5" key="1">
    <citation type="submission" date="2024-07" db="EMBL/GenBank/DDBJ databases">
        <title>Section-level genome sequencing and comparative genomics of Aspergillus sections Usti and Cavernicolus.</title>
        <authorList>
            <consortium name="Lawrence Berkeley National Laboratory"/>
            <person name="Nybo J.L."/>
            <person name="Vesth T.C."/>
            <person name="Theobald S."/>
            <person name="Frisvad J.C."/>
            <person name="Larsen T.O."/>
            <person name="Kjaerboelling I."/>
            <person name="Rothschild-Mancinelli K."/>
            <person name="Lyhne E.K."/>
            <person name="Kogle M.E."/>
            <person name="Barry K."/>
            <person name="Clum A."/>
            <person name="Na H."/>
            <person name="Ledsgaard L."/>
            <person name="Lin J."/>
            <person name="Lipzen A."/>
            <person name="Kuo A."/>
            <person name="Riley R."/>
            <person name="Mondo S."/>
            <person name="Labutti K."/>
            <person name="Haridas S."/>
            <person name="Pangalinan J."/>
            <person name="Salamov A.A."/>
            <person name="Simmons B.A."/>
            <person name="Magnuson J.K."/>
            <person name="Chen J."/>
            <person name="Drula E."/>
            <person name="Henrissat B."/>
            <person name="Wiebenga A."/>
            <person name="Lubbers R.J."/>
            <person name="Gomes A.C."/>
            <person name="Makela M.R."/>
            <person name="Stajich J."/>
            <person name="Grigoriev I.V."/>
            <person name="Mortensen U.H."/>
            <person name="De Vries R.P."/>
            <person name="Baker S.E."/>
            <person name="Andersen M.R."/>
        </authorList>
    </citation>
    <scope>NUCLEOTIDE SEQUENCE [LARGE SCALE GENOMIC DNA]</scope>
    <source>
        <strain evidence="4 5">CBS 209.92</strain>
    </source>
</reference>
<organism evidence="4 5">
    <name type="scientific">Aspergillus keveii</name>
    <dbReference type="NCBI Taxonomy" id="714993"/>
    <lineage>
        <taxon>Eukaryota</taxon>
        <taxon>Fungi</taxon>
        <taxon>Dikarya</taxon>
        <taxon>Ascomycota</taxon>
        <taxon>Pezizomycotina</taxon>
        <taxon>Eurotiomycetes</taxon>
        <taxon>Eurotiomycetidae</taxon>
        <taxon>Eurotiales</taxon>
        <taxon>Aspergillaceae</taxon>
        <taxon>Aspergillus</taxon>
        <taxon>Aspergillus subgen. Nidulantes</taxon>
    </lineage>
</organism>
<evidence type="ECO:0000313" key="4">
    <source>
        <dbReference type="EMBL" id="KAL2789240.1"/>
    </source>
</evidence>
<accession>A0ABR4G143</accession>
<name>A0ABR4G143_9EURO</name>
<feature type="compositionally biased region" description="Low complexity" evidence="3">
    <location>
        <begin position="45"/>
        <end position="61"/>
    </location>
</feature>
<dbReference type="EMBL" id="JBFTWV010000067">
    <property type="protein sequence ID" value="KAL2789240.1"/>
    <property type="molecule type" value="Genomic_DNA"/>
</dbReference>
<evidence type="ECO:0000313" key="5">
    <source>
        <dbReference type="Proteomes" id="UP001610563"/>
    </source>
</evidence>
<dbReference type="InterPro" id="IPR019128">
    <property type="entry name" value="Dcc1"/>
</dbReference>
<evidence type="ECO:0000256" key="2">
    <source>
        <dbReference type="ARBA" id="ARBA00022705"/>
    </source>
</evidence>
<comment type="caution">
    <text evidence="4">The sequence shown here is derived from an EMBL/GenBank/DDBJ whole genome shotgun (WGS) entry which is preliminary data.</text>
</comment>
<evidence type="ECO:0000256" key="3">
    <source>
        <dbReference type="SAM" id="MobiDB-lite"/>
    </source>
</evidence>
<dbReference type="Proteomes" id="UP001610563">
    <property type="component" value="Unassembled WGS sequence"/>
</dbReference>
<keyword evidence="2" id="KW-0235">DNA replication</keyword>
<dbReference type="Pfam" id="PF09724">
    <property type="entry name" value="Dcc1"/>
    <property type="match status" value="1"/>
</dbReference>
<sequence>MSTQSTPSILFTHSSAQRGFRLLELPPDLAELLASNDPPTLQLKSSTQSQTAPSSSSTTTPVPDHVNLCTPTKTYSIRQVQSSNSLHILTPSTGGAVRKHDLSIVGEGTAEEEGEEDVDMDRALNVTGTVTSIAKCGSTLELHMPPEGFSAAGFLSAAVRVFGEGVEWDGNGDGDADMQGDEDGTTRRILDELFADIPVSQAQCESGWAEMCGFVIPPRSGESLTSPVSSHCWRPTAGKKLQVWKMIVDGAVLQGIDLGKQFLVRDLWRSVLDDDGNEPFPRPLFEAVVRRIRESGDGAGGDLKWASIDKDGCVRWVGATYLEATAPSAGSAISESELLDAWRDQLPEAWRDDVSLSILPETCYMRPDPKTVCFATEADRQKAKKNLPTDDSAAAKKTRNWHELFKNQKRQKR</sequence>
<evidence type="ECO:0000256" key="1">
    <source>
        <dbReference type="ARBA" id="ARBA00007017"/>
    </source>
</evidence>
<keyword evidence="5" id="KW-1185">Reference proteome</keyword>
<feature type="region of interest" description="Disordered" evidence="3">
    <location>
        <begin position="33"/>
        <end position="66"/>
    </location>
</feature>
<evidence type="ECO:0008006" key="6">
    <source>
        <dbReference type="Google" id="ProtNLM"/>
    </source>
</evidence>
<dbReference type="PANTHER" id="PTHR13395:SF6">
    <property type="entry name" value="SISTER CHROMATID COHESION PROTEIN DCC1"/>
    <property type="match status" value="1"/>
</dbReference>
<proteinExistence type="inferred from homology"/>
<protein>
    <recommendedName>
        <fullName evidence="6">Sister chromatid cohesion protein Dcc1</fullName>
    </recommendedName>
</protein>
<gene>
    <name evidence="4" type="ORF">BJX66DRAFT_237512</name>
</gene>
<dbReference type="PANTHER" id="PTHR13395">
    <property type="entry name" value="SISTER CHROMATID COHESION PROTEIN DCC1-RELATED"/>
    <property type="match status" value="1"/>
</dbReference>
<feature type="region of interest" description="Disordered" evidence="3">
    <location>
        <begin position="383"/>
        <end position="413"/>
    </location>
</feature>